<protein>
    <submittedName>
        <fullName evidence="1">BREX-1 system phosphatase PglZ type A</fullName>
    </submittedName>
</protein>
<gene>
    <name evidence="1" type="primary">pglZ</name>
    <name evidence="1" type="ORF">J0J70_00065</name>
</gene>
<name>A0A9Q9FG68_9FIRM</name>
<evidence type="ECO:0000313" key="2">
    <source>
        <dbReference type="Proteomes" id="UP001058072"/>
    </source>
</evidence>
<dbReference type="InterPro" id="IPR014060">
    <property type="entry name" value="PglZ"/>
</dbReference>
<organism evidence="1 2">
    <name type="scientific">Turicibacter bilis</name>
    <dbReference type="NCBI Taxonomy" id="2735723"/>
    <lineage>
        <taxon>Bacteria</taxon>
        <taxon>Bacillati</taxon>
        <taxon>Bacillota</taxon>
        <taxon>Erysipelotrichia</taxon>
        <taxon>Erysipelotrichales</taxon>
        <taxon>Turicibacteraceae</taxon>
        <taxon>Turicibacter</taxon>
    </lineage>
</organism>
<dbReference type="RefSeq" id="WP_212725104.1">
    <property type="nucleotide sequence ID" value="NZ_CP071250.1"/>
</dbReference>
<dbReference type="InterPro" id="IPR017850">
    <property type="entry name" value="Alkaline_phosphatase_core_sf"/>
</dbReference>
<reference evidence="1" key="1">
    <citation type="submission" date="2021-03" db="EMBL/GenBank/DDBJ databases">
        <title>Comparative Genomics and Metabolomics in the genus Turicibacter.</title>
        <authorList>
            <person name="Maki J."/>
            <person name="Looft T."/>
        </authorList>
    </citation>
    <scope>NUCLEOTIDE SEQUENCE</scope>
    <source>
        <strain evidence="1">ISU324</strain>
    </source>
</reference>
<accession>A0A9Q9FG68</accession>
<dbReference type="Proteomes" id="UP001058072">
    <property type="component" value="Chromosome"/>
</dbReference>
<dbReference type="NCBIfam" id="TIGR02687">
    <property type="entry name" value="BREX-1 system phosphatase PglZ type A"/>
    <property type="match status" value="1"/>
</dbReference>
<dbReference type="AlphaFoldDB" id="A0A9Q9FG68"/>
<proteinExistence type="predicted"/>
<dbReference type="Pfam" id="PF08665">
    <property type="entry name" value="PglZ"/>
    <property type="match status" value="1"/>
</dbReference>
<sequence length="837" mass="97493">MAELNLKQITDKLNSEFLGDTRKLVFWYDANAEFITDIDTIELENAKVYRLEQNNQFRTKYFLEREDTTTNYLIYAPFPKPPIRENHLADTIRYSTEFFADRASLLALDLGIEDTYKPVIQRYIKFFGSKARTKKFYELEIEKFDEITIETALMSVICKTKIVSFEEIVRTIIIDEEFENSKYLSEFKKYDLLHVFWRMCEETFGYTDVKPSINKLIYTLFVTYTTKVIGEELPQSLKNYCSYKSGNAIAFIDSLMNSSIYKDGFDRLSSMVYSTLNFDSVLEKLNESSLIELELFSKTDIVIIKWLISRLEHEDTSANLNGYSITEICQMRRKMHYGFVYSSHYYIIENAYYLIKTAHFEPKKEAQDIWKSYISNDYIIDQKYRYFYYHYDKLVDNTPYEMLQALVENIYTNRYLNPLSVAWSHAFSESKANTGLLKQQEFYATYVRNVKERIVVIISDALRFEVGQTLIDRLHSDEKCTSTIQAMQSVLPSYTIFGMSALLPHKELMMDNDFKVVTDSKVCDDLKTREKILQVYNKNSRVAQFDDIKTVKDAKELTAGQDVVYIYHNQIDARGDKLNTENEVFNACEEAIEEIHTMIKRLTSANNTRFIITADHGFIYKRDKLAESDKITGFDKVNTAIGRRYILSNERIHINGVEMVTLGDVLGNKDERIIATPIGSDVFKVSGGGQNFVHGGVSPQEVIIPVIEVKTNKYHTETKAVGIALVSLVRKITNLSTNLDFIQSDPVTDVNKETIYKVFFITDDNEKISNENTYVADNKDNDASKRVFRLRFTFKNKQYDRNRKYYLVAYDEKNALEVIRHEVQMDLAFVDDFGFNI</sequence>
<evidence type="ECO:0000313" key="1">
    <source>
        <dbReference type="EMBL" id="UUF08486.1"/>
    </source>
</evidence>
<dbReference type="SUPFAM" id="SSF53649">
    <property type="entry name" value="Alkaline phosphatase-like"/>
    <property type="match status" value="1"/>
</dbReference>
<dbReference type="Gene3D" id="3.40.720.10">
    <property type="entry name" value="Alkaline Phosphatase, subunit A"/>
    <property type="match status" value="1"/>
</dbReference>
<dbReference type="EMBL" id="CP071250">
    <property type="protein sequence ID" value="UUF08486.1"/>
    <property type="molecule type" value="Genomic_DNA"/>
</dbReference>